<dbReference type="PANTHER" id="PTHR43625">
    <property type="entry name" value="AFLATOXIN B1 ALDEHYDE REDUCTASE"/>
    <property type="match status" value="1"/>
</dbReference>
<accession>A0A1V8SVF4</accession>
<dbReference type="Pfam" id="PF00173">
    <property type="entry name" value="Cyt-b5"/>
    <property type="match status" value="1"/>
</dbReference>
<feature type="domain" description="FMN hydroxy acid dehydrogenase" evidence="18">
    <location>
        <begin position="440"/>
        <end position="801"/>
    </location>
</feature>
<evidence type="ECO:0000259" key="18">
    <source>
        <dbReference type="PROSITE" id="PS51349"/>
    </source>
</evidence>
<evidence type="ECO:0000256" key="15">
    <source>
        <dbReference type="ARBA" id="ARBA00066458"/>
    </source>
</evidence>
<comment type="catalytic activity">
    <reaction evidence="12">
        <text>(S)-lactate + 2 Fe(III)-[cytochrome c] = 2 Fe(II)-[cytochrome c] + pyruvate + 2 H(+)</text>
        <dbReference type="Rhea" id="RHEA:19909"/>
        <dbReference type="Rhea" id="RHEA-COMP:10350"/>
        <dbReference type="Rhea" id="RHEA-COMP:14399"/>
        <dbReference type="ChEBI" id="CHEBI:15361"/>
        <dbReference type="ChEBI" id="CHEBI:15378"/>
        <dbReference type="ChEBI" id="CHEBI:16651"/>
        <dbReference type="ChEBI" id="CHEBI:29033"/>
        <dbReference type="ChEBI" id="CHEBI:29034"/>
        <dbReference type="EC" id="1.1.2.3"/>
    </reaction>
    <physiologicalReaction direction="left-to-right" evidence="12">
        <dbReference type="Rhea" id="RHEA:19910"/>
    </physiologicalReaction>
</comment>
<comment type="similarity">
    <text evidence="13">In the C-terminal section; belongs to the FMN-dependent alpha-hydroxy acid dehydrogenase family.</text>
</comment>
<evidence type="ECO:0000256" key="8">
    <source>
        <dbReference type="ARBA" id="ARBA00022723"/>
    </source>
</evidence>
<dbReference type="SUPFAM" id="SSF51395">
    <property type="entry name" value="FMN-linked oxidoreductases"/>
    <property type="match status" value="1"/>
</dbReference>
<dbReference type="Gene3D" id="3.20.20.100">
    <property type="entry name" value="NADP-dependent oxidoreductase domain"/>
    <property type="match status" value="1"/>
</dbReference>
<dbReference type="SUPFAM" id="SSF55856">
    <property type="entry name" value="Cytochrome b5-like heme/steroid binding domain"/>
    <property type="match status" value="1"/>
</dbReference>
<dbReference type="SUPFAM" id="SSF51430">
    <property type="entry name" value="NAD(P)-linked oxidoreductase"/>
    <property type="match status" value="1"/>
</dbReference>
<dbReference type="Gene3D" id="3.20.20.70">
    <property type="entry name" value="Aldolase class I"/>
    <property type="match status" value="1"/>
</dbReference>
<protein>
    <recommendedName>
        <fullName evidence="16">L-lactate dehydrogenase (cytochrome)</fullName>
        <ecNumber evidence="15">1.1.2.3</ecNumber>
    </recommendedName>
</protein>
<proteinExistence type="inferred from homology"/>
<dbReference type="PANTHER" id="PTHR43625:SF40">
    <property type="entry name" value="ALDO-KETO REDUCTASE YAKC [NADP(+)]"/>
    <property type="match status" value="1"/>
</dbReference>
<dbReference type="InterPro" id="IPR037396">
    <property type="entry name" value="FMN_HAD"/>
</dbReference>
<evidence type="ECO:0000256" key="3">
    <source>
        <dbReference type="ARBA" id="ARBA00004569"/>
    </source>
</evidence>
<dbReference type="PROSITE" id="PS51349">
    <property type="entry name" value="FMN_HYDROXY_ACID_DH_2"/>
    <property type="match status" value="1"/>
</dbReference>
<comment type="subcellular location">
    <subcellularLocation>
        <location evidence="3">Mitochondrion intermembrane space</location>
    </subcellularLocation>
</comment>
<evidence type="ECO:0000256" key="14">
    <source>
        <dbReference type="ARBA" id="ARBA00061589"/>
    </source>
</evidence>
<keyword evidence="20" id="KW-1185">Reference proteome</keyword>
<keyword evidence="5" id="KW-0349">Heme</keyword>
<evidence type="ECO:0000256" key="13">
    <source>
        <dbReference type="ARBA" id="ARBA00061137"/>
    </source>
</evidence>
<keyword evidence="9" id="KW-0560">Oxidoreductase</keyword>
<keyword evidence="11" id="KW-0496">Mitochondrion</keyword>
<dbReference type="EMBL" id="NAJO01000026">
    <property type="protein sequence ID" value="OQO03030.1"/>
    <property type="molecule type" value="Genomic_DNA"/>
</dbReference>
<keyword evidence="10" id="KW-0408">Iron</keyword>
<dbReference type="SMART" id="SM01117">
    <property type="entry name" value="Cyt-b5"/>
    <property type="match status" value="1"/>
</dbReference>
<dbReference type="GO" id="GO:0004460">
    <property type="term" value="F:L-lactate dehydrogenase (cytochrome) activity"/>
    <property type="evidence" value="ECO:0007669"/>
    <property type="project" value="UniProtKB-EC"/>
</dbReference>
<gene>
    <name evidence="19" type="ORF">B0A48_11314</name>
</gene>
<comment type="cofactor">
    <cofactor evidence="2">
        <name>heme b</name>
        <dbReference type="ChEBI" id="CHEBI:60344"/>
    </cofactor>
</comment>
<dbReference type="STRING" id="1507870.A0A1V8SVF4"/>
<comment type="similarity">
    <text evidence="14">In the N-terminal section; belongs to the cytochrome b5 family.</text>
</comment>
<name>A0A1V8SVF4_9PEZI</name>
<evidence type="ECO:0000259" key="17">
    <source>
        <dbReference type="PROSITE" id="PS50255"/>
    </source>
</evidence>
<dbReference type="Gene3D" id="3.10.120.10">
    <property type="entry name" value="Cytochrome b5-like heme/steroid binding domain"/>
    <property type="match status" value="1"/>
</dbReference>
<evidence type="ECO:0000256" key="12">
    <source>
        <dbReference type="ARBA" id="ARBA00052399"/>
    </source>
</evidence>
<keyword evidence="7" id="KW-0288">FMN</keyword>
<dbReference type="Pfam" id="PF00248">
    <property type="entry name" value="Aldo_ket_red"/>
    <property type="match status" value="1"/>
</dbReference>
<evidence type="ECO:0000256" key="6">
    <source>
        <dbReference type="ARBA" id="ARBA00022630"/>
    </source>
</evidence>
<evidence type="ECO:0000256" key="7">
    <source>
        <dbReference type="ARBA" id="ARBA00022643"/>
    </source>
</evidence>
<dbReference type="OrthoDB" id="1925334at2759"/>
<dbReference type="InParanoid" id="A0A1V8SVF4"/>
<dbReference type="EC" id="1.1.2.3" evidence="15"/>
<evidence type="ECO:0000256" key="2">
    <source>
        <dbReference type="ARBA" id="ARBA00001970"/>
    </source>
</evidence>
<evidence type="ECO:0000256" key="9">
    <source>
        <dbReference type="ARBA" id="ARBA00023002"/>
    </source>
</evidence>
<dbReference type="InterPro" id="IPR013785">
    <property type="entry name" value="Aldolase_TIM"/>
</dbReference>
<dbReference type="FunFam" id="3.20.20.70:FF:000062">
    <property type="entry name" value="Cytochrome b2, mitochondrial, putative"/>
    <property type="match status" value="1"/>
</dbReference>
<feature type="domain" description="Cytochrome b5 heme-binding" evidence="17">
    <location>
        <begin position="344"/>
        <end position="415"/>
    </location>
</feature>
<evidence type="ECO:0000256" key="16">
    <source>
        <dbReference type="ARBA" id="ARBA00068515"/>
    </source>
</evidence>
<organism evidence="19 20">
    <name type="scientific">Cryoendolithus antarcticus</name>
    <dbReference type="NCBI Taxonomy" id="1507870"/>
    <lineage>
        <taxon>Eukaryota</taxon>
        <taxon>Fungi</taxon>
        <taxon>Dikarya</taxon>
        <taxon>Ascomycota</taxon>
        <taxon>Pezizomycotina</taxon>
        <taxon>Dothideomycetes</taxon>
        <taxon>Dothideomycetidae</taxon>
        <taxon>Cladosporiales</taxon>
        <taxon>Cladosporiaceae</taxon>
        <taxon>Cryoendolithus</taxon>
    </lineage>
</organism>
<sequence>MSGAKLAQAKLGKNGPLVDRLGYGTMGLSAFYGKPKPDNERFAFLDKLYATGSTFWDTADMYMDSEDLLGNWFKQNPGAREKLFLATKFANKMDADGNRSVDSSPEYCKQACDKSLKRLGVKQIDLYYAHRLDGKTPVEKTAEALGQLKKEGKVKYIGLSECSAESLRRACKVEHIDAIQMEYSPFSLDIESDQIGVLKAARELGVAIVCYSPIGRGMLGGTIRSPDDFEDGDFRKFAPRFSKENFPKNIKLVDHITKIAKKKNCTASQLTLAWILAQGDDFFPIPGTTSLERLDENLGSLKVELTKEEEQEIRKACEDAEPAGGRYPEGFAKALFADTPAFVEEIEKHNTIEDCWLVINDEVWDLSAFAPDHPGGGEIIYKHAGRDASTSYNGIHAQSVLSSNLDPSKFIGTLDKRSVTDEWSKPPPSTTPELKLHEKPPLETIINSQDFEDVAQRTVTKKTWAFYSSADTDCLTRDRNREFFGRMWFRPRLLRDVKKVNTSTTILGHAAGAPFFVSPAAMAKLVHPDGERAMARGCVPNRIPQGISSNASFPIEEIVSAVPKDKNHPFFFQLYVNKDRSKSEALLKHVRALGVDVCFATIDAPQAGKREADERVKADEGVAAPMSGAKASNDKKGGGMGRLMGGYIDPSFVWADMTWLRKHWPGKIVVKGVQSWQDAKMATDLGIHVLLSNHGGRNLDTSPPAIMTLLECQMNCPEIFSQIEVLVDGGIRRGSDILKCLCLGATAVGLGRPFLYATNYGQEGVEHLIEILKSELETAMALVGVTSIDQCQPGLLARLLHQIETLLTCTDT</sequence>
<dbReference type="InterPro" id="IPR037458">
    <property type="entry name" value="L-MDH/L-LDH_FMN-bd"/>
</dbReference>
<evidence type="ECO:0000313" key="19">
    <source>
        <dbReference type="EMBL" id="OQO03030.1"/>
    </source>
</evidence>
<keyword evidence="6" id="KW-0285">Flavoprotein</keyword>
<dbReference type="CDD" id="cd02922">
    <property type="entry name" value="FCB2_FMN"/>
    <property type="match status" value="1"/>
</dbReference>
<dbReference type="Pfam" id="PF01070">
    <property type="entry name" value="FMN_dh"/>
    <property type="match status" value="1"/>
</dbReference>
<evidence type="ECO:0000256" key="1">
    <source>
        <dbReference type="ARBA" id="ARBA00001917"/>
    </source>
</evidence>
<dbReference type="InterPro" id="IPR000262">
    <property type="entry name" value="FMN-dep_DH"/>
</dbReference>
<reference evidence="20" key="1">
    <citation type="submission" date="2017-03" db="EMBL/GenBank/DDBJ databases">
        <title>Genomes of endolithic fungi from Antarctica.</title>
        <authorList>
            <person name="Coleine C."/>
            <person name="Masonjones S."/>
            <person name="Stajich J.E."/>
        </authorList>
    </citation>
    <scope>NUCLEOTIDE SEQUENCE [LARGE SCALE GENOMIC DNA]</scope>
    <source>
        <strain evidence="20">CCFEE 5527</strain>
    </source>
</reference>
<dbReference type="PROSITE" id="PS50255">
    <property type="entry name" value="CYTOCHROME_B5_2"/>
    <property type="match status" value="1"/>
</dbReference>
<dbReference type="AlphaFoldDB" id="A0A1V8SVF4"/>
<comment type="caution">
    <text evidence="19">The sequence shown here is derived from an EMBL/GenBank/DDBJ whole genome shotgun (WGS) entry which is preliminary data.</text>
</comment>
<evidence type="ECO:0000256" key="5">
    <source>
        <dbReference type="ARBA" id="ARBA00022617"/>
    </source>
</evidence>
<dbReference type="GO" id="GO:0046872">
    <property type="term" value="F:metal ion binding"/>
    <property type="evidence" value="ECO:0007669"/>
    <property type="project" value="UniProtKB-KW"/>
</dbReference>
<dbReference type="InterPro" id="IPR036400">
    <property type="entry name" value="Cyt_B5-like_heme/steroid_sf"/>
</dbReference>
<keyword evidence="8" id="KW-0479">Metal-binding</keyword>
<evidence type="ECO:0000256" key="11">
    <source>
        <dbReference type="ARBA" id="ARBA00023128"/>
    </source>
</evidence>
<dbReference type="Proteomes" id="UP000192596">
    <property type="component" value="Unassembled WGS sequence"/>
</dbReference>
<evidence type="ECO:0000256" key="4">
    <source>
        <dbReference type="ARBA" id="ARBA00011881"/>
    </source>
</evidence>
<dbReference type="InterPro" id="IPR036812">
    <property type="entry name" value="NAD(P)_OxRdtase_dom_sf"/>
</dbReference>
<evidence type="ECO:0000256" key="10">
    <source>
        <dbReference type="ARBA" id="ARBA00023004"/>
    </source>
</evidence>
<comment type="subunit">
    <text evidence="4">Homotetramer.</text>
</comment>
<dbReference type="InterPro" id="IPR001199">
    <property type="entry name" value="Cyt_B5-like_heme/steroid-bd"/>
</dbReference>
<dbReference type="CDD" id="cd19144">
    <property type="entry name" value="AKR_AKR13A1"/>
    <property type="match status" value="1"/>
</dbReference>
<dbReference type="InterPro" id="IPR050791">
    <property type="entry name" value="Aldo-Keto_reductase"/>
</dbReference>
<comment type="cofactor">
    <cofactor evidence="1">
        <name>FMN</name>
        <dbReference type="ChEBI" id="CHEBI:58210"/>
    </cofactor>
</comment>
<evidence type="ECO:0000313" key="20">
    <source>
        <dbReference type="Proteomes" id="UP000192596"/>
    </source>
</evidence>
<dbReference type="GO" id="GO:0005758">
    <property type="term" value="C:mitochondrial intermembrane space"/>
    <property type="evidence" value="ECO:0007669"/>
    <property type="project" value="UniProtKB-SubCell"/>
</dbReference>
<dbReference type="InterPro" id="IPR023210">
    <property type="entry name" value="NADP_OxRdtase_dom"/>
</dbReference>